<geneLocation type="mitochondrion" evidence="1"/>
<keyword evidence="1" id="KW-0496">Mitochondrion</keyword>
<dbReference type="EMBL" id="AY449420">
    <property type="protein sequence ID" value="AAS15041.1"/>
    <property type="molecule type" value="Genomic_DNA"/>
</dbReference>
<feature type="non-terminal residue" evidence="1">
    <location>
        <position position="1"/>
    </location>
</feature>
<proteinExistence type="predicted"/>
<protein>
    <submittedName>
        <fullName evidence="1">Cytochrome oxidase subunit I</fullName>
    </submittedName>
</protein>
<evidence type="ECO:0000313" key="1">
    <source>
        <dbReference type="EMBL" id="AAS15041.1"/>
    </source>
</evidence>
<name>Q5VIA7_9NEOP</name>
<dbReference type="InterPro" id="IPR036927">
    <property type="entry name" value="Cyt_c_oxase-like_su1_sf"/>
</dbReference>
<dbReference type="AlphaFoldDB" id="Q5VIA7"/>
<dbReference type="SUPFAM" id="SSF81442">
    <property type="entry name" value="Cytochrome c oxidase subunit I-like"/>
    <property type="match status" value="1"/>
</dbReference>
<organism evidence="1">
    <name type="scientific">Psyche norvegica</name>
    <dbReference type="NCBI Taxonomy" id="262197"/>
    <lineage>
        <taxon>Eukaryota</taxon>
        <taxon>Metazoa</taxon>
        <taxon>Ecdysozoa</taxon>
        <taxon>Arthropoda</taxon>
        <taxon>Hexapoda</taxon>
        <taxon>Insecta</taxon>
        <taxon>Pterygota</taxon>
        <taxon>Neoptera</taxon>
        <taxon>Endopterygota</taxon>
        <taxon>Lepidoptera</taxon>
        <taxon>Glossata</taxon>
        <taxon>Ditrysia</taxon>
        <taxon>Tineoidea</taxon>
        <taxon>Psychidae</taxon>
        <taxon>Psychinae</taxon>
        <taxon>Psyche</taxon>
    </lineage>
</organism>
<accession>Q5VIA7</accession>
<sequence>MFILFSKMYIINCFNNNIINRMKSFLTQRILLFPSNMTSSIEWFQNTPPANHSYDEMPILINF</sequence>
<reference evidence="1" key="1">
    <citation type="submission" date="2003-10" db="EMBL/GenBank/DDBJ databases">
        <title>Phylogeny of Finnish bag worm moth (Lepidoptera: Psychidae) species based on mtDNA-markers.</title>
        <authorList>
            <person name="Kumpulainen T."/>
            <person name="Grapputo A."/>
            <person name="Mappes J."/>
        </authorList>
    </citation>
    <scope>NUCLEOTIDE SEQUENCE</scope>
</reference>